<dbReference type="AlphaFoldDB" id="A0A8J2JY25"/>
<dbReference type="EMBL" id="CAJVCH010138940">
    <property type="protein sequence ID" value="CAG7726712.1"/>
    <property type="molecule type" value="Genomic_DNA"/>
</dbReference>
<proteinExistence type="predicted"/>
<gene>
    <name evidence="1" type="ORF">AFUS01_LOCUS15604</name>
</gene>
<evidence type="ECO:0000313" key="1">
    <source>
        <dbReference type="EMBL" id="CAG7726712.1"/>
    </source>
</evidence>
<accession>A0A8J2JY25</accession>
<evidence type="ECO:0000313" key="2">
    <source>
        <dbReference type="Proteomes" id="UP000708208"/>
    </source>
</evidence>
<comment type="caution">
    <text evidence="1">The sequence shown here is derived from an EMBL/GenBank/DDBJ whole genome shotgun (WGS) entry which is preliminary data.</text>
</comment>
<protein>
    <submittedName>
        <fullName evidence="1">Uncharacterized protein</fullName>
    </submittedName>
</protein>
<sequence length="98" mass="10631">MISSFICSAARLTEICKASSAPIGGCGVNFIDAMKDLEKLERSVTTHIPHASIPRWRTLGEPKNVPGVFNFSYTVAASGGNEFGWKAQKYSGGEEPFY</sequence>
<organism evidence="1 2">
    <name type="scientific">Allacma fusca</name>
    <dbReference type="NCBI Taxonomy" id="39272"/>
    <lineage>
        <taxon>Eukaryota</taxon>
        <taxon>Metazoa</taxon>
        <taxon>Ecdysozoa</taxon>
        <taxon>Arthropoda</taxon>
        <taxon>Hexapoda</taxon>
        <taxon>Collembola</taxon>
        <taxon>Symphypleona</taxon>
        <taxon>Sminthuridae</taxon>
        <taxon>Allacma</taxon>
    </lineage>
</organism>
<keyword evidence="2" id="KW-1185">Reference proteome</keyword>
<dbReference type="Proteomes" id="UP000708208">
    <property type="component" value="Unassembled WGS sequence"/>
</dbReference>
<reference evidence="1" key="1">
    <citation type="submission" date="2021-06" db="EMBL/GenBank/DDBJ databases">
        <authorList>
            <person name="Hodson N. C."/>
            <person name="Mongue J. A."/>
            <person name="Jaron S. K."/>
        </authorList>
    </citation>
    <scope>NUCLEOTIDE SEQUENCE</scope>
</reference>
<name>A0A8J2JY25_9HEXA</name>